<proteinExistence type="predicted"/>
<dbReference type="EMBL" id="CAXAMM010032768">
    <property type="protein sequence ID" value="CAK9070209.1"/>
    <property type="molecule type" value="Genomic_DNA"/>
</dbReference>
<evidence type="ECO:0000256" key="1">
    <source>
        <dbReference type="SAM" id="MobiDB-lite"/>
    </source>
</evidence>
<reference evidence="2 4" key="1">
    <citation type="submission" date="2024-02" db="EMBL/GenBank/DDBJ databases">
        <authorList>
            <person name="Chen Y."/>
            <person name="Shah S."/>
            <person name="Dougan E. K."/>
            <person name="Thang M."/>
            <person name="Chan C."/>
        </authorList>
    </citation>
    <scope>NUCLEOTIDE SEQUENCE [LARGE SCALE GENOMIC DNA]</scope>
</reference>
<feature type="region of interest" description="Disordered" evidence="1">
    <location>
        <begin position="1"/>
        <end position="44"/>
    </location>
</feature>
<evidence type="ECO:0000313" key="3">
    <source>
        <dbReference type="EMBL" id="CAK9070209.1"/>
    </source>
</evidence>
<accession>A0ABP0P3K4</accession>
<dbReference type="Proteomes" id="UP001642464">
    <property type="component" value="Unassembled WGS sequence"/>
</dbReference>
<comment type="caution">
    <text evidence="2">The sequence shown here is derived from an EMBL/GenBank/DDBJ whole genome shotgun (WGS) entry which is preliminary data.</text>
</comment>
<organism evidence="2 4">
    <name type="scientific">Durusdinium trenchii</name>
    <dbReference type="NCBI Taxonomy" id="1381693"/>
    <lineage>
        <taxon>Eukaryota</taxon>
        <taxon>Sar</taxon>
        <taxon>Alveolata</taxon>
        <taxon>Dinophyceae</taxon>
        <taxon>Suessiales</taxon>
        <taxon>Symbiodiniaceae</taxon>
        <taxon>Durusdinium</taxon>
    </lineage>
</organism>
<protein>
    <submittedName>
        <fullName evidence="2">Uncharacterized protein</fullName>
    </submittedName>
</protein>
<feature type="compositionally biased region" description="Basic and acidic residues" evidence="1">
    <location>
        <begin position="26"/>
        <end position="36"/>
    </location>
</feature>
<feature type="compositionally biased region" description="Acidic residues" evidence="1">
    <location>
        <begin position="1"/>
        <end position="20"/>
    </location>
</feature>
<name>A0ABP0P3K4_9DINO</name>
<keyword evidence="4" id="KW-1185">Reference proteome</keyword>
<evidence type="ECO:0000313" key="2">
    <source>
        <dbReference type="EMBL" id="CAK9070208.1"/>
    </source>
</evidence>
<evidence type="ECO:0000313" key="4">
    <source>
        <dbReference type="Proteomes" id="UP001642464"/>
    </source>
</evidence>
<dbReference type="EMBL" id="CAXAMM010032757">
    <property type="protein sequence ID" value="CAK9070208.1"/>
    <property type="molecule type" value="Genomic_DNA"/>
</dbReference>
<sequence>MAEDMAEGGDDESDEEEEEGNGPAKVEGKNEKKLSEEEATLVDDVEITEKGLLIEEELSKFAEDPNFVGADDTCELNVDEHLESSTVAEPESDAEEAAEATLTDLSINTIFTLEDVLKATDFAGYIPKGDDHESRCLKRIRAIVDQTRHFVALVRIKERVLNWPDVLKVKTRAKAHQAYEHAVAKARASFQCSAQRQSRFSLWQSFSKRVAKDAITEAECPVASDFAVMEPTRYLNGTTFNSSGTRLAQVLIVNYASSCGGLRIAVPVEVWRGTKTKSGSLCKQKLVAAGQFPAHLITTVQVQLLMPFGDDDKTFIGTRRSPVATLNATDGSILCEFNPSHIDVSFTSNHIKVVLQDSALEAYKAAVVSGTPFAEKTTAPEVNYLTENELKPHTEKGRVNILKVFDGMLADYQKIFSKIVHGDKLEVVGPSLKAEEVSLKELRARLPEHYLQKFAKVNLTAAQKTMPMGRLVKLDLQAAAPTYGQPPSLFKRWLGHVHYLAPSALKVTEAKGAK</sequence>
<gene>
    <name evidence="2" type="ORF">SCF082_LOCUS34979</name>
    <name evidence="3" type="ORF">SCF082_LOCUS34980</name>
</gene>